<gene>
    <name evidence="1" type="ORF">KIW84_022304</name>
</gene>
<reference evidence="1 2" key="1">
    <citation type="journal article" date="2022" name="Nat. Genet.">
        <title>Improved pea reference genome and pan-genome highlight genomic features and evolutionary characteristics.</title>
        <authorList>
            <person name="Yang T."/>
            <person name="Liu R."/>
            <person name="Luo Y."/>
            <person name="Hu S."/>
            <person name="Wang D."/>
            <person name="Wang C."/>
            <person name="Pandey M.K."/>
            <person name="Ge S."/>
            <person name="Xu Q."/>
            <person name="Li N."/>
            <person name="Li G."/>
            <person name="Huang Y."/>
            <person name="Saxena R.K."/>
            <person name="Ji Y."/>
            <person name="Li M."/>
            <person name="Yan X."/>
            <person name="He Y."/>
            <person name="Liu Y."/>
            <person name="Wang X."/>
            <person name="Xiang C."/>
            <person name="Varshney R.K."/>
            <person name="Ding H."/>
            <person name="Gao S."/>
            <person name="Zong X."/>
        </authorList>
    </citation>
    <scope>NUCLEOTIDE SEQUENCE [LARGE SCALE GENOMIC DNA]</scope>
    <source>
        <strain evidence="1 2">cv. Zhongwan 6</strain>
    </source>
</reference>
<dbReference type="AlphaFoldDB" id="A0A9D4YAW1"/>
<proteinExistence type="predicted"/>
<dbReference type="Proteomes" id="UP001058974">
    <property type="component" value="Chromosome 2"/>
</dbReference>
<name>A0A9D4YAW1_PEA</name>
<keyword evidence="2" id="KW-1185">Reference proteome</keyword>
<organism evidence="1 2">
    <name type="scientific">Pisum sativum</name>
    <name type="common">Garden pea</name>
    <name type="synonym">Lathyrus oleraceus</name>
    <dbReference type="NCBI Taxonomy" id="3888"/>
    <lineage>
        <taxon>Eukaryota</taxon>
        <taxon>Viridiplantae</taxon>
        <taxon>Streptophyta</taxon>
        <taxon>Embryophyta</taxon>
        <taxon>Tracheophyta</taxon>
        <taxon>Spermatophyta</taxon>
        <taxon>Magnoliopsida</taxon>
        <taxon>eudicotyledons</taxon>
        <taxon>Gunneridae</taxon>
        <taxon>Pentapetalae</taxon>
        <taxon>rosids</taxon>
        <taxon>fabids</taxon>
        <taxon>Fabales</taxon>
        <taxon>Fabaceae</taxon>
        <taxon>Papilionoideae</taxon>
        <taxon>50 kb inversion clade</taxon>
        <taxon>NPAAA clade</taxon>
        <taxon>Hologalegina</taxon>
        <taxon>IRL clade</taxon>
        <taxon>Fabeae</taxon>
        <taxon>Lathyrus</taxon>
    </lineage>
</organism>
<dbReference type="Gramene" id="Psat02G0230400-T1">
    <property type="protein sequence ID" value="KAI5435824.1"/>
    <property type="gene ID" value="KIW84_022304"/>
</dbReference>
<evidence type="ECO:0000313" key="2">
    <source>
        <dbReference type="Proteomes" id="UP001058974"/>
    </source>
</evidence>
<accession>A0A9D4YAW1</accession>
<evidence type="ECO:0000313" key="1">
    <source>
        <dbReference type="EMBL" id="KAI5435824.1"/>
    </source>
</evidence>
<comment type="caution">
    <text evidence="1">The sequence shown here is derived from an EMBL/GenBank/DDBJ whole genome shotgun (WGS) entry which is preliminary data.</text>
</comment>
<sequence length="124" mass="14421">MSFSIEIVKIVMDWVWEMASIPLDVERDRLVKMKMVLNKNYSMYNHVKNVLRSLLVRYIPKVIVIQEAKDLNTLILEIIISNLQSHEIKLIGDELVKKTKPLALKFVAKTAKAPQVWESEENSQ</sequence>
<protein>
    <submittedName>
        <fullName evidence="1">Uncharacterized protein</fullName>
    </submittedName>
</protein>
<dbReference type="EMBL" id="JAMSHJ010000002">
    <property type="protein sequence ID" value="KAI5435824.1"/>
    <property type="molecule type" value="Genomic_DNA"/>
</dbReference>